<dbReference type="InterPro" id="IPR029052">
    <property type="entry name" value="Metallo-depent_PP-like"/>
</dbReference>
<evidence type="ECO:0000313" key="1">
    <source>
        <dbReference type="EMBL" id="KAL1889709.1"/>
    </source>
</evidence>
<accession>A0ABR3YP46</accession>
<evidence type="ECO:0000313" key="2">
    <source>
        <dbReference type="Proteomes" id="UP001583186"/>
    </source>
</evidence>
<dbReference type="Gene3D" id="3.60.21.10">
    <property type="match status" value="1"/>
</dbReference>
<sequence length="84" mass="9303">MANVETKILVLSDTHGLRFPVDRQPPNDGIEVVLHCGDLTEESKIAKFRTTLNMLKDIDLPAFHQKAAEAGLTSEPELVAREYG</sequence>
<dbReference type="Proteomes" id="UP001583186">
    <property type="component" value="Unassembled WGS sequence"/>
</dbReference>
<keyword evidence="2" id="KW-1185">Reference proteome</keyword>
<name>A0ABR3YP46_9PEZI</name>
<protein>
    <submittedName>
        <fullName evidence="1">Uncharacterized protein</fullName>
    </submittedName>
</protein>
<reference evidence="1 2" key="1">
    <citation type="journal article" date="2024" name="IMA Fungus">
        <title>IMA Genome - F19 : A genome assembly and annotation guide to empower mycologists, including annotated draft genome sequences of Ceratocystis pirilliformis, Diaporthe australafricana, Fusarium ophioides, Paecilomyces lecythidis, and Sporothrix stenoceras.</title>
        <authorList>
            <person name="Aylward J."/>
            <person name="Wilson A.M."/>
            <person name="Visagie C.M."/>
            <person name="Spraker J."/>
            <person name="Barnes I."/>
            <person name="Buitendag C."/>
            <person name="Ceriani C."/>
            <person name="Del Mar Angel L."/>
            <person name="du Plessis D."/>
            <person name="Fuchs T."/>
            <person name="Gasser K."/>
            <person name="Kramer D."/>
            <person name="Li W."/>
            <person name="Munsamy K."/>
            <person name="Piso A."/>
            <person name="Price J.L."/>
            <person name="Sonnekus B."/>
            <person name="Thomas C."/>
            <person name="van der Nest A."/>
            <person name="van Dijk A."/>
            <person name="van Heerden A."/>
            <person name="van Vuuren N."/>
            <person name="Yilmaz N."/>
            <person name="Duong T.A."/>
            <person name="van der Merwe N.A."/>
            <person name="Wingfield M.J."/>
            <person name="Wingfield B.D."/>
        </authorList>
    </citation>
    <scope>NUCLEOTIDE SEQUENCE [LARGE SCALE GENOMIC DNA]</scope>
    <source>
        <strain evidence="1 2">CMW 5346</strain>
    </source>
</reference>
<dbReference type="EMBL" id="JAWCUI010000070">
    <property type="protein sequence ID" value="KAL1889709.1"/>
    <property type="molecule type" value="Genomic_DNA"/>
</dbReference>
<dbReference type="SUPFAM" id="SSF56300">
    <property type="entry name" value="Metallo-dependent phosphatases"/>
    <property type="match status" value="1"/>
</dbReference>
<proteinExistence type="predicted"/>
<comment type="caution">
    <text evidence="1">The sequence shown here is derived from an EMBL/GenBank/DDBJ whole genome shotgun (WGS) entry which is preliminary data.</text>
</comment>
<gene>
    <name evidence="1" type="ORF">Sste5346_008695</name>
</gene>
<organism evidence="1 2">
    <name type="scientific">Sporothrix stenoceras</name>
    <dbReference type="NCBI Taxonomy" id="5173"/>
    <lineage>
        <taxon>Eukaryota</taxon>
        <taxon>Fungi</taxon>
        <taxon>Dikarya</taxon>
        <taxon>Ascomycota</taxon>
        <taxon>Pezizomycotina</taxon>
        <taxon>Sordariomycetes</taxon>
        <taxon>Sordariomycetidae</taxon>
        <taxon>Ophiostomatales</taxon>
        <taxon>Ophiostomataceae</taxon>
        <taxon>Sporothrix</taxon>
    </lineage>
</organism>